<sequence length="135" mass="15322">MSLNPDPSQTPLGCSAITLQTPDFDNMANTMARKQAFSLEELTITMEEQARQAAEEARVKLRQIAELEQELHVAKEAHEQHAWYWQLPQRKGKEPDQGCNDNPPPSQSGRSRYGNRGTDSWFLNPPTAEDLQYPL</sequence>
<feature type="coiled-coil region" evidence="1">
    <location>
        <begin position="47"/>
        <end position="77"/>
    </location>
</feature>
<accession>A0A2H3AN65</accession>
<organism evidence="3 4">
    <name type="scientific">Armillaria solidipes</name>
    <dbReference type="NCBI Taxonomy" id="1076256"/>
    <lineage>
        <taxon>Eukaryota</taxon>
        <taxon>Fungi</taxon>
        <taxon>Dikarya</taxon>
        <taxon>Basidiomycota</taxon>
        <taxon>Agaricomycotina</taxon>
        <taxon>Agaricomycetes</taxon>
        <taxon>Agaricomycetidae</taxon>
        <taxon>Agaricales</taxon>
        <taxon>Marasmiineae</taxon>
        <taxon>Physalacriaceae</taxon>
        <taxon>Armillaria</taxon>
    </lineage>
</organism>
<protein>
    <submittedName>
        <fullName evidence="3">Uncharacterized protein</fullName>
    </submittedName>
</protein>
<keyword evidence="4" id="KW-1185">Reference proteome</keyword>
<keyword evidence="1" id="KW-0175">Coiled coil</keyword>
<evidence type="ECO:0000256" key="2">
    <source>
        <dbReference type="SAM" id="MobiDB-lite"/>
    </source>
</evidence>
<dbReference type="EMBL" id="KZ293489">
    <property type="protein sequence ID" value="PBK60279.1"/>
    <property type="molecule type" value="Genomic_DNA"/>
</dbReference>
<evidence type="ECO:0000313" key="4">
    <source>
        <dbReference type="Proteomes" id="UP000218334"/>
    </source>
</evidence>
<name>A0A2H3AN65_9AGAR</name>
<proteinExistence type="predicted"/>
<dbReference type="Proteomes" id="UP000218334">
    <property type="component" value="Unassembled WGS sequence"/>
</dbReference>
<reference evidence="4" key="1">
    <citation type="journal article" date="2017" name="Nat. Ecol. Evol.">
        <title>Genome expansion and lineage-specific genetic innovations in the forest pathogenic fungi Armillaria.</title>
        <authorList>
            <person name="Sipos G."/>
            <person name="Prasanna A.N."/>
            <person name="Walter M.C."/>
            <person name="O'Connor E."/>
            <person name="Balint B."/>
            <person name="Krizsan K."/>
            <person name="Kiss B."/>
            <person name="Hess J."/>
            <person name="Varga T."/>
            <person name="Slot J."/>
            <person name="Riley R."/>
            <person name="Boka B."/>
            <person name="Rigling D."/>
            <person name="Barry K."/>
            <person name="Lee J."/>
            <person name="Mihaltcheva S."/>
            <person name="LaButti K."/>
            <person name="Lipzen A."/>
            <person name="Waldron R."/>
            <person name="Moloney N.M."/>
            <person name="Sperisen C."/>
            <person name="Kredics L."/>
            <person name="Vagvoelgyi C."/>
            <person name="Patrignani A."/>
            <person name="Fitzpatrick D."/>
            <person name="Nagy I."/>
            <person name="Doyle S."/>
            <person name="Anderson J.B."/>
            <person name="Grigoriev I.V."/>
            <person name="Gueldener U."/>
            <person name="Muensterkoetter M."/>
            <person name="Nagy L.G."/>
        </authorList>
    </citation>
    <scope>NUCLEOTIDE SEQUENCE [LARGE SCALE GENOMIC DNA]</scope>
    <source>
        <strain evidence="4">28-4</strain>
    </source>
</reference>
<feature type="region of interest" description="Disordered" evidence="2">
    <location>
        <begin position="89"/>
        <end position="135"/>
    </location>
</feature>
<gene>
    <name evidence="3" type="ORF">ARMSODRAFT_1026679</name>
</gene>
<evidence type="ECO:0000313" key="3">
    <source>
        <dbReference type="EMBL" id="PBK60279.1"/>
    </source>
</evidence>
<evidence type="ECO:0000256" key="1">
    <source>
        <dbReference type="SAM" id="Coils"/>
    </source>
</evidence>
<dbReference type="AlphaFoldDB" id="A0A2H3AN65"/>